<feature type="compositionally biased region" description="Low complexity" evidence="1">
    <location>
        <begin position="90"/>
        <end position="100"/>
    </location>
</feature>
<protein>
    <submittedName>
        <fullName evidence="2">Uncharacterized protein</fullName>
    </submittedName>
</protein>
<evidence type="ECO:0000313" key="2">
    <source>
        <dbReference type="EMBL" id="RFN45219.1"/>
    </source>
</evidence>
<name>A0A395MDM9_9HYPO</name>
<dbReference type="EMBL" id="PXXK01000362">
    <property type="protein sequence ID" value="RFN45219.1"/>
    <property type="molecule type" value="Genomic_DNA"/>
</dbReference>
<feature type="compositionally biased region" description="Basic residues" evidence="1">
    <location>
        <begin position="143"/>
        <end position="152"/>
    </location>
</feature>
<evidence type="ECO:0000313" key="3">
    <source>
        <dbReference type="Proteomes" id="UP000265631"/>
    </source>
</evidence>
<comment type="caution">
    <text evidence="2">The sequence shown here is derived from an EMBL/GenBank/DDBJ whole genome shotgun (WGS) entry which is preliminary data.</text>
</comment>
<gene>
    <name evidence="2" type="ORF">FIE12Z_10500</name>
</gene>
<keyword evidence="3" id="KW-1185">Reference proteome</keyword>
<feature type="region of interest" description="Disordered" evidence="1">
    <location>
        <begin position="85"/>
        <end position="156"/>
    </location>
</feature>
<feature type="region of interest" description="Disordered" evidence="1">
    <location>
        <begin position="1"/>
        <end position="23"/>
    </location>
</feature>
<accession>A0A395MDM9</accession>
<evidence type="ECO:0000256" key="1">
    <source>
        <dbReference type="SAM" id="MobiDB-lite"/>
    </source>
</evidence>
<reference evidence="2 3" key="1">
    <citation type="journal article" date="2018" name="PLoS Pathog.">
        <title>Evolution of structural diversity of trichothecenes, a family of toxins produced by plant pathogenic and entomopathogenic fungi.</title>
        <authorList>
            <person name="Proctor R.H."/>
            <person name="McCormick S.P."/>
            <person name="Kim H.S."/>
            <person name="Cardoza R.E."/>
            <person name="Stanley A.M."/>
            <person name="Lindo L."/>
            <person name="Kelly A."/>
            <person name="Brown D.W."/>
            <person name="Lee T."/>
            <person name="Vaughan M.M."/>
            <person name="Alexander N.J."/>
            <person name="Busman M."/>
            <person name="Gutierrez S."/>
        </authorList>
    </citation>
    <scope>NUCLEOTIDE SEQUENCE [LARGE SCALE GENOMIC DNA]</scope>
    <source>
        <strain evidence="2 3">NRRL 13405</strain>
    </source>
</reference>
<proteinExistence type="predicted"/>
<feature type="compositionally biased region" description="Basic and acidic residues" evidence="1">
    <location>
        <begin position="103"/>
        <end position="125"/>
    </location>
</feature>
<sequence>MPSHRQKDTREHRVRFVESSTEKSDSVQDWIADVGLAISGLPRPAALTGKPFESELEELMTKYEVLKKMLDDIEDKMAVLFYERQRDIESSSSSSSSSSSKGKISEELQRAGLRGSEENVKRDVPTEYSDYNSYHGDRETKTKTKSRKTKKPKTVEEQNIHINKVLMRETMSR</sequence>
<dbReference type="AlphaFoldDB" id="A0A395MDM9"/>
<organism evidence="2 3">
    <name type="scientific">Fusarium flagelliforme</name>
    <dbReference type="NCBI Taxonomy" id="2675880"/>
    <lineage>
        <taxon>Eukaryota</taxon>
        <taxon>Fungi</taxon>
        <taxon>Dikarya</taxon>
        <taxon>Ascomycota</taxon>
        <taxon>Pezizomycotina</taxon>
        <taxon>Sordariomycetes</taxon>
        <taxon>Hypocreomycetidae</taxon>
        <taxon>Hypocreales</taxon>
        <taxon>Nectriaceae</taxon>
        <taxon>Fusarium</taxon>
        <taxon>Fusarium incarnatum-equiseti species complex</taxon>
    </lineage>
</organism>
<dbReference type="Proteomes" id="UP000265631">
    <property type="component" value="Unassembled WGS sequence"/>
</dbReference>